<dbReference type="PANTHER" id="PTHR43028:SF5">
    <property type="entry name" value="3'(2'),5'-BISPHOSPHATE NUCLEOTIDASE 1"/>
    <property type="match status" value="1"/>
</dbReference>
<dbReference type="RefSeq" id="WP_188661990.1">
    <property type="nucleotide sequence ID" value="NZ_BMHV01000005.1"/>
</dbReference>
<organism evidence="6 7">
    <name type="scientific">Terasakiella brassicae</name>
    <dbReference type="NCBI Taxonomy" id="1634917"/>
    <lineage>
        <taxon>Bacteria</taxon>
        <taxon>Pseudomonadati</taxon>
        <taxon>Pseudomonadota</taxon>
        <taxon>Alphaproteobacteria</taxon>
        <taxon>Rhodospirillales</taxon>
        <taxon>Terasakiellaceae</taxon>
        <taxon>Terasakiella</taxon>
    </lineage>
</organism>
<gene>
    <name evidence="4" type="primary">cysQ</name>
    <name evidence="6" type="ORF">GCM10011332_08470</name>
</gene>
<dbReference type="HAMAP" id="MF_02095">
    <property type="entry name" value="CysQ"/>
    <property type="match status" value="1"/>
</dbReference>
<dbReference type="InterPro" id="IPR050725">
    <property type="entry name" value="CysQ/Inositol_MonoPase"/>
</dbReference>
<feature type="binding site" evidence="4">
    <location>
        <position position="90"/>
    </location>
    <ligand>
        <name>Mg(2+)</name>
        <dbReference type="ChEBI" id="CHEBI:18420"/>
        <label>1</label>
    </ligand>
</feature>
<dbReference type="EMBL" id="BMHV01000005">
    <property type="protein sequence ID" value="GGF57331.1"/>
    <property type="molecule type" value="Genomic_DNA"/>
</dbReference>
<dbReference type="Pfam" id="PF00459">
    <property type="entry name" value="Inositol_P"/>
    <property type="match status" value="1"/>
</dbReference>
<proteinExistence type="inferred from homology"/>
<accession>A0A917BUJ0</accession>
<feature type="binding site" evidence="5">
    <location>
        <position position="217"/>
    </location>
    <ligand>
        <name>Mg(2+)</name>
        <dbReference type="ChEBI" id="CHEBI:18420"/>
        <label>1</label>
        <note>catalytic</note>
    </ligand>
</feature>
<evidence type="ECO:0000256" key="5">
    <source>
        <dbReference type="PIRSR" id="PIRSR600760-2"/>
    </source>
</evidence>
<keyword evidence="3 4" id="KW-0460">Magnesium</keyword>
<comment type="function">
    <text evidence="4">Converts adenosine-3',5'-bisphosphate (PAP) to AMP.</text>
</comment>
<evidence type="ECO:0000256" key="3">
    <source>
        <dbReference type="ARBA" id="ARBA00022842"/>
    </source>
</evidence>
<keyword evidence="4" id="KW-1003">Cell membrane</keyword>
<dbReference type="SUPFAM" id="SSF56655">
    <property type="entry name" value="Carbohydrate phosphatase"/>
    <property type="match status" value="1"/>
</dbReference>
<dbReference type="GO" id="GO:0000287">
    <property type="term" value="F:magnesium ion binding"/>
    <property type="evidence" value="ECO:0007669"/>
    <property type="project" value="UniProtKB-UniRule"/>
</dbReference>
<dbReference type="NCBIfam" id="TIGR01331">
    <property type="entry name" value="bisphos_cysQ"/>
    <property type="match status" value="1"/>
</dbReference>
<feature type="binding site" evidence="4">
    <location>
        <position position="92"/>
    </location>
    <ligand>
        <name>Mg(2+)</name>
        <dbReference type="ChEBI" id="CHEBI:18420"/>
        <label>1</label>
    </ligand>
</feature>
<comment type="cofactor">
    <cofactor evidence="4 5">
        <name>Mg(2+)</name>
        <dbReference type="ChEBI" id="CHEBI:18420"/>
    </cofactor>
</comment>
<feature type="binding site" evidence="4">
    <location>
        <begin position="92"/>
        <end position="95"/>
    </location>
    <ligand>
        <name>substrate</name>
    </ligand>
</feature>
<dbReference type="Gene3D" id="3.40.190.80">
    <property type="match status" value="1"/>
</dbReference>
<feature type="binding site" evidence="4 5">
    <location>
        <position position="93"/>
    </location>
    <ligand>
        <name>Mg(2+)</name>
        <dbReference type="ChEBI" id="CHEBI:18420"/>
        <label>2</label>
    </ligand>
</feature>
<feature type="binding site" evidence="4">
    <location>
        <position position="70"/>
    </location>
    <ligand>
        <name>Mg(2+)</name>
        <dbReference type="ChEBI" id="CHEBI:18420"/>
        <label>1</label>
    </ligand>
</feature>
<keyword evidence="4" id="KW-0472">Membrane</keyword>
<dbReference type="Gene3D" id="3.30.540.10">
    <property type="entry name" value="Fructose-1,6-Bisphosphatase, subunit A, domain 1"/>
    <property type="match status" value="1"/>
</dbReference>
<sequence length="258" mass="28062">MSFTLNQAAIDELLHIARVAGDATMEIYHSDFEIYSKKDESPVTEADRKAEAIITPVLQQLAPDVPVVAEEAFSAGSSPDIEGKMFWLVDPVDGTKQFINKQDEFTVNIALIDQNRRPIFGVVHAPALNRMFWGALEYGAFVRNSDGEVKPISVRSAPKEGIVAVVSRSHKTPEVDEFLKDYTVAKEVSSGSSIKFCQVAEGTADLYPRFGPTMEWDTGAGHAVVLGAGGSVVTPDGDEFLYGKPGFKNGFFIAKGKE</sequence>
<keyword evidence="2 4" id="KW-0479">Metal-binding</keyword>
<dbReference type="GO" id="GO:0050427">
    <property type="term" value="P:3'-phosphoadenosine 5'-phosphosulfate metabolic process"/>
    <property type="evidence" value="ECO:0007669"/>
    <property type="project" value="TreeGrafter"/>
</dbReference>
<dbReference type="CDD" id="cd01638">
    <property type="entry name" value="CysQ"/>
    <property type="match status" value="1"/>
</dbReference>
<feature type="binding site" evidence="4">
    <location>
        <position position="217"/>
    </location>
    <ligand>
        <name>substrate</name>
    </ligand>
</feature>
<feature type="binding site" evidence="4 5">
    <location>
        <position position="90"/>
    </location>
    <ligand>
        <name>Mg(2+)</name>
        <dbReference type="ChEBI" id="CHEBI:18420"/>
        <label>2</label>
    </ligand>
</feature>
<name>A0A917BUJ0_9PROT</name>
<comment type="similarity">
    <text evidence="4">Belongs to the inositol monophosphatase superfamily. CysQ family.</text>
</comment>
<feature type="binding site" evidence="4">
    <location>
        <position position="217"/>
    </location>
    <ligand>
        <name>Mg(2+)</name>
        <dbReference type="ChEBI" id="CHEBI:18420"/>
        <label>2</label>
    </ligand>
</feature>
<protein>
    <recommendedName>
        <fullName evidence="4">3'(2'),5'-bisphosphate nucleotidase CysQ</fullName>
        <ecNumber evidence="4">3.1.3.7</ecNumber>
    </recommendedName>
    <alternativeName>
        <fullName evidence="4">3'(2'),5-bisphosphonucleoside 3'(2')-phosphohydrolase</fullName>
    </alternativeName>
    <alternativeName>
        <fullName evidence="4">3'-phosphoadenosine 5'-phosphate phosphatase</fullName>
        <shortName evidence="4">PAP phosphatase</shortName>
    </alternativeName>
</protein>
<reference evidence="6" key="1">
    <citation type="journal article" date="2014" name="Int. J. Syst. Evol. Microbiol.">
        <title>Complete genome sequence of Corynebacterium casei LMG S-19264T (=DSM 44701T), isolated from a smear-ripened cheese.</title>
        <authorList>
            <consortium name="US DOE Joint Genome Institute (JGI-PGF)"/>
            <person name="Walter F."/>
            <person name="Albersmeier A."/>
            <person name="Kalinowski J."/>
            <person name="Ruckert C."/>
        </authorList>
    </citation>
    <scope>NUCLEOTIDE SEQUENCE</scope>
    <source>
        <strain evidence="6">CGMCC 1.15254</strain>
    </source>
</reference>
<comment type="caution">
    <text evidence="6">The sequence shown here is derived from an EMBL/GenBank/DDBJ whole genome shotgun (WGS) entry which is preliminary data.</text>
</comment>
<dbReference type="InterPro" id="IPR020583">
    <property type="entry name" value="Inositol_monoP_metal-BS"/>
</dbReference>
<comment type="subcellular location">
    <subcellularLocation>
        <location evidence="4">Cell inner membrane</location>
        <topology evidence="4">Peripheral membrane protein</topology>
        <orientation evidence="4">Cytoplasmic side</orientation>
    </subcellularLocation>
</comment>
<evidence type="ECO:0000256" key="2">
    <source>
        <dbReference type="ARBA" id="ARBA00022723"/>
    </source>
</evidence>
<evidence type="ECO:0000313" key="7">
    <source>
        <dbReference type="Proteomes" id="UP000632498"/>
    </source>
</evidence>
<evidence type="ECO:0000313" key="6">
    <source>
        <dbReference type="EMBL" id="GGF57331.1"/>
    </source>
</evidence>
<keyword evidence="7" id="KW-1185">Reference proteome</keyword>
<dbReference type="InterPro" id="IPR006240">
    <property type="entry name" value="CysQ"/>
</dbReference>
<dbReference type="PRINTS" id="PR00377">
    <property type="entry name" value="IMPHPHTASES"/>
</dbReference>
<dbReference type="GO" id="GO:0005886">
    <property type="term" value="C:plasma membrane"/>
    <property type="evidence" value="ECO:0007669"/>
    <property type="project" value="UniProtKB-SubCell"/>
</dbReference>
<comment type="catalytic activity">
    <reaction evidence="1 4">
        <text>adenosine 3',5'-bisphosphate + H2O = AMP + phosphate</text>
        <dbReference type="Rhea" id="RHEA:10040"/>
        <dbReference type="ChEBI" id="CHEBI:15377"/>
        <dbReference type="ChEBI" id="CHEBI:43474"/>
        <dbReference type="ChEBI" id="CHEBI:58343"/>
        <dbReference type="ChEBI" id="CHEBI:456215"/>
        <dbReference type="EC" id="3.1.3.7"/>
    </reaction>
</comment>
<dbReference type="PROSITE" id="PS00629">
    <property type="entry name" value="IMP_1"/>
    <property type="match status" value="1"/>
</dbReference>
<dbReference type="PANTHER" id="PTHR43028">
    <property type="entry name" value="3'(2'),5'-BISPHOSPHATE NUCLEOTIDASE 1"/>
    <property type="match status" value="1"/>
</dbReference>
<keyword evidence="4" id="KW-0997">Cell inner membrane</keyword>
<dbReference type="AlphaFoldDB" id="A0A917BUJ0"/>
<reference evidence="6" key="2">
    <citation type="submission" date="2020-09" db="EMBL/GenBank/DDBJ databases">
        <authorList>
            <person name="Sun Q."/>
            <person name="Zhou Y."/>
        </authorList>
    </citation>
    <scope>NUCLEOTIDE SEQUENCE</scope>
    <source>
        <strain evidence="6">CGMCC 1.15254</strain>
    </source>
</reference>
<dbReference type="EC" id="3.1.3.7" evidence="4"/>
<evidence type="ECO:0000256" key="4">
    <source>
        <dbReference type="HAMAP-Rule" id="MF_02095"/>
    </source>
</evidence>
<dbReference type="Proteomes" id="UP000632498">
    <property type="component" value="Unassembled WGS sequence"/>
</dbReference>
<dbReference type="InterPro" id="IPR000760">
    <property type="entry name" value="Inositol_monophosphatase-like"/>
</dbReference>
<keyword evidence="4" id="KW-0378">Hydrolase</keyword>
<dbReference type="GO" id="GO:0008441">
    <property type="term" value="F:3'(2'),5'-bisphosphate nucleotidase activity"/>
    <property type="evidence" value="ECO:0007669"/>
    <property type="project" value="UniProtKB-UniRule"/>
</dbReference>
<evidence type="ECO:0000256" key="1">
    <source>
        <dbReference type="ARBA" id="ARBA00001625"/>
    </source>
</evidence>
<dbReference type="GO" id="GO:0000103">
    <property type="term" value="P:sulfate assimilation"/>
    <property type="evidence" value="ECO:0007669"/>
    <property type="project" value="TreeGrafter"/>
</dbReference>
<feature type="binding site" evidence="5">
    <location>
        <position position="70"/>
    </location>
    <ligand>
        <name>Mg(2+)</name>
        <dbReference type="ChEBI" id="CHEBI:18420"/>
        <label>1</label>
        <note>catalytic</note>
    </ligand>
</feature>
<feature type="binding site" evidence="4">
    <location>
        <position position="70"/>
    </location>
    <ligand>
        <name>substrate</name>
    </ligand>
</feature>